<dbReference type="AlphaFoldDB" id="A0A810ABB6"/>
<reference evidence="1" key="1">
    <citation type="submission" date="2020-05" db="EMBL/GenBank/DDBJ databases">
        <title>Complete genome sequence of Bradyrhizobium diazoefficiens XF5 isolated from soybean nodule.</title>
        <authorList>
            <person name="Noda R."/>
            <person name="Kakizaki K."/>
            <person name="Minamisawa K."/>
        </authorList>
    </citation>
    <scope>NUCLEOTIDE SEQUENCE</scope>
    <source>
        <strain evidence="1">XF5</strain>
    </source>
</reference>
<dbReference type="InterPro" id="IPR036890">
    <property type="entry name" value="HATPase_C_sf"/>
</dbReference>
<dbReference type="EMBL" id="AP023095">
    <property type="protein sequence ID" value="BCE53083.1"/>
    <property type="molecule type" value="Genomic_DNA"/>
</dbReference>
<name>A0A810ABB6_9BRAD</name>
<evidence type="ECO:0000313" key="3">
    <source>
        <dbReference type="EMBL" id="BCE79178.1"/>
    </source>
</evidence>
<organism evidence="2">
    <name type="scientific">Bradyrhizobium diazoefficiens</name>
    <dbReference type="NCBI Taxonomy" id="1355477"/>
    <lineage>
        <taxon>Bacteria</taxon>
        <taxon>Pseudomonadati</taxon>
        <taxon>Pseudomonadota</taxon>
        <taxon>Alphaproteobacteria</taxon>
        <taxon>Hyphomicrobiales</taxon>
        <taxon>Nitrobacteraceae</taxon>
        <taxon>Bradyrhizobium</taxon>
    </lineage>
</organism>
<dbReference type="Gene3D" id="3.30.565.10">
    <property type="entry name" value="Histidine kinase-like ATPase, C-terminal domain"/>
    <property type="match status" value="1"/>
</dbReference>
<dbReference type="SUPFAM" id="SSF55874">
    <property type="entry name" value="ATPase domain of HSP90 chaperone/DNA topoisomerase II/histidine kinase"/>
    <property type="match status" value="1"/>
</dbReference>
<proteinExistence type="predicted"/>
<gene>
    <name evidence="1" type="ORF">XF5B_05950</name>
    <name evidence="2" type="ORF">XF6B_05980</name>
    <name evidence="3" type="ORF">XF9B_05990</name>
</gene>
<dbReference type="EMBL" id="AP023098">
    <property type="protein sequence ID" value="BCE79178.1"/>
    <property type="molecule type" value="Genomic_DNA"/>
</dbReference>
<protein>
    <submittedName>
        <fullName evidence="2">Uncharacterized protein</fullName>
    </submittedName>
</protein>
<reference evidence="3" key="3">
    <citation type="submission" date="2020-05" db="EMBL/GenBank/DDBJ databases">
        <title>Complete genome sequence of Bradyrhizobium diazoefficiens XF9 isolated from soybean nodule.</title>
        <authorList>
            <person name="Noda R."/>
            <person name="Kakizaki K."/>
            <person name="Minamisawa K."/>
        </authorList>
    </citation>
    <scope>NUCLEOTIDE SEQUENCE</scope>
    <source>
        <strain evidence="3">XF9</strain>
    </source>
</reference>
<sequence length="258" mass="28640">MGFFRAAGFSFGLAPGQAPGGPNYLPITHLEVDDLKLEAEERSLSVGTVIEEHANRMSQILARQSDGDLCDALTYALREVIRNVLEHSGFGQVHFCAQHWPTKSRVHLALLDRGRGIRASLSRNPYLEMDSDLAALKLALMPGVSGRMYKGVRRNKHDIWQNTGYGLYMTSRLATFGGSFWLMSGDSALGIASHWVRELSILPFEGTVLRVSFDTAQLGKLATRLSQFEREGREIARQFQGADARGASHASKMIRTRF</sequence>
<reference evidence="2" key="2">
    <citation type="submission" date="2020-05" db="EMBL/GenBank/DDBJ databases">
        <title>Complete genome sequence of Bradyrhizobium diazoefficiens XF6 isolated from soybean nodule.</title>
        <authorList>
            <person name="Noda R."/>
            <person name="Kakizaki K."/>
            <person name="Minamisawa K."/>
        </authorList>
    </citation>
    <scope>NUCLEOTIDE SEQUENCE</scope>
    <source>
        <strain evidence="2">XF6</strain>
    </source>
</reference>
<evidence type="ECO:0000313" key="1">
    <source>
        <dbReference type="EMBL" id="BCE53083.1"/>
    </source>
</evidence>
<evidence type="ECO:0000313" key="2">
    <source>
        <dbReference type="EMBL" id="BCE61799.1"/>
    </source>
</evidence>
<accession>A0A810ABB6</accession>
<dbReference type="EMBL" id="AP023096">
    <property type="protein sequence ID" value="BCE61799.1"/>
    <property type="molecule type" value="Genomic_DNA"/>
</dbReference>